<reference evidence="2 3" key="1">
    <citation type="journal article" date="2021" name="Commun. Biol.">
        <title>The genome of Shorea leprosula (Dipterocarpaceae) highlights the ecological relevance of drought in aseasonal tropical rainforests.</title>
        <authorList>
            <person name="Ng K.K.S."/>
            <person name="Kobayashi M.J."/>
            <person name="Fawcett J.A."/>
            <person name="Hatakeyama M."/>
            <person name="Paape T."/>
            <person name="Ng C.H."/>
            <person name="Ang C.C."/>
            <person name="Tnah L.H."/>
            <person name="Lee C.T."/>
            <person name="Nishiyama T."/>
            <person name="Sese J."/>
            <person name="O'Brien M.J."/>
            <person name="Copetti D."/>
            <person name="Mohd Noor M.I."/>
            <person name="Ong R.C."/>
            <person name="Putra M."/>
            <person name="Sireger I.Z."/>
            <person name="Indrioko S."/>
            <person name="Kosugi Y."/>
            <person name="Izuno A."/>
            <person name="Isagi Y."/>
            <person name="Lee S.L."/>
            <person name="Shimizu K.K."/>
        </authorList>
    </citation>
    <scope>NUCLEOTIDE SEQUENCE [LARGE SCALE GENOMIC DNA]</scope>
    <source>
        <strain evidence="2">214</strain>
    </source>
</reference>
<feature type="chain" id="PRO_5043899036" evidence="1">
    <location>
        <begin position="29"/>
        <end position="100"/>
    </location>
</feature>
<keyword evidence="3" id="KW-1185">Reference proteome</keyword>
<dbReference type="AlphaFoldDB" id="A0AAV5JN27"/>
<gene>
    <name evidence="2" type="ORF">SLEP1_g25765</name>
</gene>
<evidence type="ECO:0000313" key="3">
    <source>
        <dbReference type="Proteomes" id="UP001054252"/>
    </source>
</evidence>
<proteinExistence type="predicted"/>
<evidence type="ECO:0000313" key="2">
    <source>
        <dbReference type="EMBL" id="GKV14967.1"/>
    </source>
</evidence>
<dbReference type="EMBL" id="BPVZ01000042">
    <property type="protein sequence ID" value="GKV14967.1"/>
    <property type="molecule type" value="Genomic_DNA"/>
</dbReference>
<dbReference type="Proteomes" id="UP001054252">
    <property type="component" value="Unassembled WGS sequence"/>
</dbReference>
<feature type="signal peptide" evidence="1">
    <location>
        <begin position="1"/>
        <end position="28"/>
    </location>
</feature>
<keyword evidence="1" id="KW-0732">Signal</keyword>
<sequence>MEEKKLPSLALGLLLLLMLWFMISLGMACPSDGSGCKECIVNQMMYGCPSCVPLLRCMARCLWSGTCRSDCIKRCDCGGGKPSLSDCKKCMSRCKCSCMA</sequence>
<protein>
    <submittedName>
        <fullName evidence="2">Uncharacterized protein</fullName>
    </submittedName>
</protein>
<dbReference type="PROSITE" id="PS51257">
    <property type="entry name" value="PROKAR_LIPOPROTEIN"/>
    <property type="match status" value="1"/>
</dbReference>
<accession>A0AAV5JN27</accession>
<evidence type="ECO:0000256" key="1">
    <source>
        <dbReference type="SAM" id="SignalP"/>
    </source>
</evidence>
<name>A0AAV5JN27_9ROSI</name>
<organism evidence="2 3">
    <name type="scientific">Rubroshorea leprosula</name>
    <dbReference type="NCBI Taxonomy" id="152421"/>
    <lineage>
        <taxon>Eukaryota</taxon>
        <taxon>Viridiplantae</taxon>
        <taxon>Streptophyta</taxon>
        <taxon>Embryophyta</taxon>
        <taxon>Tracheophyta</taxon>
        <taxon>Spermatophyta</taxon>
        <taxon>Magnoliopsida</taxon>
        <taxon>eudicotyledons</taxon>
        <taxon>Gunneridae</taxon>
        <taxon>Pentapetalae</taxon>
        <taxon>rosids</taxon>
        <taxon>malvids</taxon>
        <taxon>Malvales</taxon>
        <taxon>Dipterocarpaceae</taxon>
        <taxon>Rubroshorea</taxon>
    </lineage>
</organism>
<comment type="caution">
    <text evidence="2">The sequence shown here is derived from an EMBL/GenBank/DDBJ whole genome shotgun (WGS) entry which is preliminary data.</text>
</comment>